<accession>W1Y632</accession>
<feature type="non-terminal residue" evidence="1">
    <location>
        <position position="45"/>
    </location>
</feature>
<dbReference type="AlphaFoldDB" id="W1Y632"/>
<gene>
    <name evidence="1" type="ORF">Q604_UNBC07835G0002</name>
</gene>
<sequence length="45" mass="4811">MAELELVCVPTRILTDNDDIVDAIVEFGGHNIGPEDIVCVAESVV</sequence>
<dbReference type="GO" id="GO:0016874">
    <property type="term" value="F:ligase activity"/>
    <property type="evidence" value="ECO:0007669"/>
    <property type="project" value="UniProtKB-KW"/>
</dbReference>
<organism evidence="1">
    <name type="scientific">human gut metagenome</name>
    <dbReference type="NCBI Taxonomy" id="408170"/>
    <lineage>
        <taxon>unclassified sequences</taxon>
        <taxon>metagenomes</taxon>
        <taxon>organismal metagenomes</taxon>
    </lineage>
</organism>
<evidence type="ECO:0000313" key="1">
    <source>
        <dbReference type="EMBL" id="ETJ37992.1"/>
    </source>
</evidence>
<name>W1Y632_9ZZZZ</name>
<comment type="caution">
    <text evidence="1">The sequence shown here is derived from an EMBL/GenBank/DDBJ whole genome shotgun (WGS) entry which is preliminary data.</text>
</comment>
<keyword evidence="1" id="KW-0436">Ligase</keyword>
<dbReference type="SUPFAM" id="SSF144010">
    <property type="entry name" value="CofE-like"/>
    <property type="match status" value="1"/>
</dbReference>
<dbReference type="EMBL" id="AZMM01007835">
    <property type="protein sequence ID" value="ETJ37992.1"/>
    <property type="molecule type" value="Genomic_DNA"/>
</dbReference>
<proteinExistence type="predicted"/>
<reference evidence="1" key="1">
    <citation type="submission" date="2013-12" db="EMBL/GenBank/DDBJ databases">
        <title>A Varibaculum cambriense genome reconstructed from a premature infant gut community with otherwise low bacterial novelty that shifts toward anaerobic metabolism during the third week of life.</title>
        <authorList>
            <person name="Brown C.T."/>
            <person name="Sharon I."/>
            <person name="Thomas B.C."/>
            <person name="Castelle C.J."/>
            <person name="Morowitz M.J."/>
            <person name="Banfield J.F."/>
        </authorList>
    </citation>
    <scope>NUCLEOTIDE SEQUENCE</scope>
</reference>
<protein>
    <submittedName>
        <fullName evidence="1">Gamma-glutamyl ligase superfamily</fullName>
    </submittedName>
</protein>